<dbReference type="GO" id="GO:1990281">
    <property type="term" value="C:efflux pump complex"/>
    <property type="evidence" value="ECO:0007669"/>
    <property type="project" value="TreeGrafter"/>
</dbReference>
<feature type="region of interest" description="Disordered" evidence="1">
    <location>
        <begin position="185"/>
        <end position="207"/>
    </location>
</feature>
<dbReference type="AlphaFoldDB" id="A0A5B8RES3"/>
<dbReference type="InterPro" id="IPR058792">
    <property type="entry name" value="Beta-barrel_RND_2"/>
</dbReference>
<protein>
    <recommendedName>
        <fullName evidence="2">CusB-like beta-barrel domain-containing protein</fullName>
    </recommendedName>
</protein>
<name>A0A5B8RES3_9ZZZZ</name>
<gene>
    <name evidence="3" type="ORF">KBTEX_03720</name>
</gene>
<dbReference type="GO" id="GO:0015562">
    <property type="term" value="F:efflux transmembrane transporter activity"/>
    <property type="evidence" value="ECO:0007669"/>
    <property type="project" value="TreeGrafter"/>
</dbReference>
<dbReference type="Pfam" id="PF25954">
    <property type="entry name" value="Beta-barrel_RND_2"/>
    <property type="match status" value="1"/>
</dbReference>
<reference evidence="3" key="1">
    <citation type="submission" date="2019-06" db="EMBL/GenBank/DDBJ databases">
        <authorList>
            <person name="Murdoch R.W."/>
            <person name="Fathepure B."/>
        </authorList>
    </citation>
    <scope>NUCLEOTIDE SEQUENCE</scope>
</reference>
<dbReference type="Gene3D" id="2.40.30.170">
    <property type="match status" value="1"/>
</dbReference>
<organism evidence="3">
    <name type="scientific">uncultured organism</name>
    <dbReference type="NCBI Taxonomy" id="155900"/>
    <lineage>
        <taxon>unclassified sequences</taxon>
        <taxon>environmental samples</taxon>
    </lineage>
</organism>
<feature type="domain" description="CusB-like beta-barrel" evidence="2">
    <location>
        <begin position="38"/>
        <end position="108"/>
    </location>
</feature>
<sequence>MRAPFDGILESVTVEEGDYLTAGGEVAEVVDLDPLRVTVFVAQQDIARVTVGTAARVRFATGVEREGQVDYVAATADEETRTFRVEVAVPNGGGDVPAGVSATVRLPADRVSAHFVSPAVLTLGDDGALGAKTVDDEGRVAFHPVSVVRAERDGVWISGLPERARVITVGQGFVRAGEPVTPVDAADSPLKLDGRVPAPAAPLPETG</sequence>
<evidence type="ECO:0000259" key="2">
    <source>
        <dbReference type="Pfam" id="PF25954"/>
    </source>
</evidence>
<dbReference type="Gene3D" id="2.40.50.100">
    <property type="match status" value="1"/>
</dbReference>
<proteinExistence type="predicted"/>
<dbReference type="PANTHER" id="PTHR30469">
    <property type="entry name" value="MULTIDRUG RESISTANCE PROTEIN MDTA"/>
    <property type="match status" value="1"/>
</dbReference>
<dbReference type="EMBL" id="MN079236">
    <property type="protein sequence ID" value="QEA07370.1"/>
    <property type="molecule type" value="Genomic_DNA"/>
</dbReference>
<dbReference type="Gene3D" id="2.40.420.20">
    <property type="match status" value="1"/>
</dbReference>
<evidence type="ECO:0000313" key="3">
    <source>
        <dbReference type="EMBL" id="QEA07370.1"/>
    </source>
</evidence>
<dbReference type="PANTHER" id="PTHR30469:SF29">
    <property type="entry name" value="BLR2860 PROTEIN"/>
    <property type="match status" value="1"/>
</dbReference>
<evidence type="ECO:0000256" key="1">
    <source>
        <dbReference type="SAM" id="MobiDB-lite"/>
    </source>
</evidence>
<accession>A0A5B8RES3</accession>
<dbReference type="SUPFAM" id="SSF111369">
    <property type="entry name" value="HlyD-like secretion proteins"/>
    <property type="match status" value="1"/>
</dbReference>